<feature type="domain" description="MacB-like periplasmic core" evidence="8">
    <location>
        <begin position="21"/>
        <end position="242"/>
    </location>
</feature>
<accession>A0A6C0GW39</accession>
<evidence type="ECO:0000313" key="9">
    <source>
        <dbReference type="EMBL" id="QHT72107.1"/>
    </source>
</evidence>
<evidence type="ECO:0000259" key="7">
    <source>
        <dbReference type="Pfam" id="PF02687"/>
    </source>
</evidence>
<dbReference type="InterPro" id="IPR003838">
    <property type="entry name" value="ABC3_permease_C"/>
</dbReference>
<feature type="transmembrane region" description="Helical" evidence="6">
    <location>
        <begin position="672"/>
        <end position="692"/>
    </location>
</feature>
<feature type="domain" description="ABC3 transporter permease C-terminal" evidence="7">
    <location>
        <begin position="671"/>
        <end position="784"/>
    </location>
</feature>
<evidence type="ECO:0000256" key="2">
    <source>
        <dbReference type="ARBA" id="ARBA00022475"/>
    </source>
</evidence>
<name>A0A6C0GW39_9BACT</name>
<keyword evidence="2" id="KW-1003">Cell membrane</keyword>
<dbReference type="Pfam" id="PF12704">
    <property type="entry name" value="MacB_PCD"/>
    <property type="match status" value="1"/>
</dbReference>
<feature type="transmembrane region" description="Helical" evidence="6">
    <location>
        <begin position="381"/>
        <end position="405"/>
    </location>
</feature>
<comment type="subcellular location">
    <subcellularLocation>
        <location evidence="1">Cell membrane</location>
        <topology evidence="1">Multi-pass membrane protein</topology>
    </subcellularLocation>
</comment>
<feature type="transmembrane region" description="Helical" evidence="6">
    <location>
        <begin position="20"/>
        <end position="41"/>
    </location>
</feature>
<feature type="transmembrane region" description="Helical" evidence="6">
    <location>
        <begin position="289"/>
        <end position="311"/>
    </location>
</feature>
<organism evidence="9 10">
    <name type="scientific">Rhodocytophaga rosea</name>
    <dbReference type="NCBI Taxonomy" id="2704465"/>
    <lineage>
        <taxon>Bacteria</taxon>
        <taxon>Pseudomonadati</taxon>
        <taxon>Bacteroidota</taxon>
        <taxon>Cytophagia</taxon>
        <taxon>Cytophagales</taxon>
        <taxon>Rhodocytophagaceae</taxon>
        <taxon>Rhodocytophaga</taxon>
    </lineage>
</organism>
<sequence length="791" mass="89036">MFQHILLLTFRSFRRFKNSFFINLIGLSTGLTSVLLIYLWVFDELSMDKFHENDSRLYQVMINVQEDSTQIRTFETNSHLLAPALVKELPEIEYVTPVGWSTQGIVSVQEKQMRAKGRHAGEDYFHIFSFRLLEGNKQTVLTSKESIAISHELAHKLFGTTENLIGKAITWDQEPYEGTYLISGIFEKLPGNSSERFDFLLTNKLFLEKTTMDVSWHSNPVQVYLTLKKETDVKAFGAKLKRFYQSKLEPSGGNNSSGPIAHMFIRKYSDKYLYGTYENGIQAGGRINYVILFSIIGLFLLLIASINFMNLSTAKASRRAKEIGIKKAIGAGRNSLICQYLSESLILAFLASFLSVVFVFLLLPQFNFITGKELQLQLDPILISGAILITLITGLISGSYPALYLSGFRPVEVLKGKLPTSLGELWVRKGLVVFQFSLSTLFIMAIVVIFKQVDYVQSRNLGYNKDNVLSFEAEGTMNKNLESFLAQVKAIPGVVNTSHMNYSVGSPTGTGGMQWEGKTESIEFSNLEVGYGLIELLGIPLKEGRSFSRDYGTEDAKMILNEIAVQRMGLTDPVGKRVKLWGKEYEIVGVTQNFHFESLYEEVKPCFFRLNPSSKKLVVKIASGREKQTIERLEKLYKSYNPGIPFYFTFLDEEYQALYTAEQKVSTLFTCFAGIAIVISCLGLFGLAAFTAERRRKEIGIRKVLGASEAGIVSLLSREFIQMVSMAILIALPISYLIAKYWLEKFAFRIAVEWWFFAGAGGLALLIATVTVATQTFKAARINPVHTLRDE</sequence>
<evidence type="ECO:0000313" key="10">
    <source>
        <dbReference type="Proteomes" id="UP000480178"/>
    </source>
</evidence>
<protein>
    <submittedName>
        <fullName evidence="9">FtsX-like permease family protein</fullName>
    </submittedName>
</protein>
<feature type="transmembrane region" description="Helical" evidence="6">
    <location>
        <begin position="426"/>
        <end position="450"/>
    </location>
</feature>
<reference evidence="9 10" key="1">
    <citation type="submission" date="2020-01" db="EMBL/GenBank/DDBJ databases">
        <authorList>
            <person name="Kim M.K."/>
        </authorList>
    </citation>
    <scope>NUCLEOTIDE SEQUENCE [LARGE SCALE GENOMIC DNA]</scope>
    <source>
        <strain evidence="9 10">172606-1</strain>
    </source>
</reference>
<feature type="transmembrane region" description="Helical" evidence="6">
    <location>
        <begin position="345"/>
        <end position="369"/>
    </location>
</feature>
<dbReference type="GO" id="GO:0005886">
    <property type="term" value="C:plasma membrane"/>
    <property type="evidence" value="ECO:0007669"/>
    <property type="project" value="UniProtKB-SubCell"/>
</dbReference>
<dbReference type="KEGG" id="rhoz:GXP67_20975"/>
<dbReference type="InterPro" id="IPR025857">
    <property type="entry name" value="MacB_PCD"/>
</dbReference>
<keyword evidence="3 6" id="KW-0812">Transmembrane</keyword>
<evidence type="ECO:0000256" key="1">
    <source>
        <dbReference type="ARBA" id="ARBA00004651"/>
    </source>
</evidence>
<dbReference type="Proteomes" id="UP000480178">
    <property type="component" value="Chromosome"/>
</dbReference>
<evidence type="ECO:0000256" key="3">
    <source>
        <dbReference type="ARBA" id="ARBA00022692"/>
    </source>
</evidence>
<keyword evidence="4 6" id="KW-1133">Transmembrane helix</keyword>
<dbReference type="PANTHER" id="PTHR30572">
    <property type="entry name" value="MEMBRANE COMPONENT OF TRANSPORTER-RELATED"/>
    <property type="match status" value="1"/>
</dbReference>
<evidence type="ECO:0000256" key="6">
    <source>
        <dbReference type="SAM" id="Phobius"/>
    </source>
</evidence>
<feature type="transmembrane region" description="Helical" evidence="6">
    <location>
        <begin position="754"/>
        <end position="773"/>
    </location>
</feature>
<keyword evidence="5 6" id="KW-0472">Membrane</keyword>
<dbReference type="AlphaFoldDB" id="A0A6C0GW39"/>
<keyword evidence="10" id="KW-1185">Reference proteome</keyword>
<dbReference type="PANTHER" id="PTHR30572:SF18">
    <property type="entry name" value="ABC-TYPE MACROLIDE FAMILY EXPORT SYSTEM PERMEASE COMPONENT 2"/>
    <property type="match status" value="1"/>
</dbReference>
<evidence type="ECO:0000259" key="8">
    <source>
        <dbReference type="Pfam" id="PF12704"/>
    </source>
</evidence>
<proteinExistence type="predicted"/>
<gene>
    <name evidence="9" type="ORF">GXP67_20975</name>
</gene>
<feature type="transmembrane region" description="Helical" evidence="6">
    <location>
        <begin position="720"/>
        <end position="742"/>
    </location>
</feature>
<evidence type="ECO:0000256" key="5">
    <source>
        <dbReference type="ARBA" id="ARBA00023136"/>
    </source>
</evidence>
<dbReference type="InterPro" id="IPR050250">
    <property type="entry name" value="Macrolide_Exporter_MacB"/>
</dbReference>
<dbReference type="EMBL" id="CP048222">
    <property type="protein sequence ID" value="QHT72107.1"/>
    <property type="molecule type" value="Genomic_DNA"/>
</dbReference>
<feature type="domain" description="ABC3 transporter permease C-terminal" evidence="7">
    <location>
        <begin position="295"/>
        <end position="406"/>
    </location>
</feature>
<dbReference type="Pfam" id="PF02687">
    <property type="entry name" value="FtsX"/>
    <property type="match status" value="2"/>
</dbReference>
<evidence type="ECO:0000256" key="4">
    <source>
        <dbReference type="ARBA" id="ARBA00022989"/>
    </source>
</evidence>
<dbReference type="GO" id="GO:0022857">
    <property type="term" value="F:transmembrane transporter activity"/>
    <property type="evidence" value="ECO:0007669"/>
    <property type="project" value="TreeGrafter"/>
</dbReference>